<sequence length="540" mass="60396">MGSIDLDAVYIDAIWLSLAFLSGLLMKRFNLPALLGFLATGFFLTFSGFTEGNLNQILGPLSDLGITLLLFTIGLKIKIKQLIKPEIWITASTHIIITTLTIGGVIFGVSILGVQYFADMSLESAMTVGFALSFSSTVFIVKSLEERGEITSRHGRFAIGILVVQDIFAVIFLTISKSVLPTVWVLALPLYLYLVKLILDRLLDKAGHGELLTVFGFFAPLIAGALAFDLVDLKYDLGALIIGMLLVNHPRKEELYDRMSGYKDFFLIGFFINIGLAGMPTLGSVIVAVCLLTFVIFKGWLFIQIFSFFQLRARTNFLTSLHLSNYSEFGLIVGAVAVSNGMIDSDWLTTLAVFMSLSFLISSPFVARSYELFEKYQVKLTKWNRTSKEIDKQAQIDGAAKYVVIGLGSIGLPAYFHLKESFPNSVIGVDYNGDKVNQLKKEGNNVVWGDSTDRDFWDESNWEKVDVVVLAMSDYASNHNTMKQINKMKEREFKIAAICHYDDEKEIFENLNVDYIYDYKTSVGEDFAQHAMEKSRKIVL</sequence>
<feature type="transmembrane region" description="Helical" evidence="7">
    <location>
        <begin position="87"/>
        <end position="118"/>
    </location>
</feature>
<evidence type="ECO:0000313" key="10">
    <source>
        <dbReference type="EMBL" id="PKR79574.1"/>
    </source>
</evidence>
<accession>A0A2I0QZ10</accession>
<feature type="domain" description="Cation/H+ exchanger transmembrane" evidence="8">
    <location>
        <begin position="17"/>
        <end position="362"/>
    </location>
</feature>
<feature type="transmembrane region" description="Helical" evidence="7">
    <location>
        <begin position="181"/>
        <end position="199"/>
    </location>
</feature>
<keyword evidence="5 7" id="KW-1133">Transmembrane helix</keyword>
<dbReference type="InterPro" id="IPR038770">
    <property type="entry name" value="Na+/solute_symporter_sf"/>
</dbReference>
<reference evidence="10 11" key="1">
    <citation type="submission" date="2017-12" db="EMBL/GenBank/DDBJ databases">
        <title>The draft genome sequence of Brumimicrobium saltpan LHR20.</title>
        <authorList>
            <person name="Do Z.-J."/>
            <person name="Luo H.-R."/>
        </authorList>
    </citation>
    <scope>NUCLEOTIDE SEQUENCE [LARGE SCALE GENOMIC DNA]</scope>
    <source>
        <strain evidence="10 11">LHR20</strain>
    </source>
</reference>
<dbReference type="GO" id="GO:0016020">
    <property type="term" value="C:membrane"/>
    <property type="evidence" value="ECO:0007669"/>
    <property type="project" value="UniProtKB-SubCell"/>
</dbReference>
<dbReference type="PANTHER" id="PTHR42751">
    <property type="entry name" value="SODIUM/HYDROGEN EXCHANGER FAMILY/TRKA DOMAIN PROTEIN"/>
    <property type="match status" value="1"/>
</dbReference>
<protein>
    <submittedName>
        <fullName evidence="10">Potassium transporter Kef</fullName>
    </submittedName>
</protein>
<feature type="transmembrane region" description="Helical" evidence="7">
    <location>
        <begin position="261"/>
        <end position="279"/>
    </location>
</feature>
<comment type="subcellular location">
    <subcellularLocation>
        <location evidence="1">Membrane</location>
        <topology evidence="1">Multi-pass membrane protein</topology>
    </subcellularLocation>
</comment>
<dbReference type="InterPro" id="IPR036291">
    <property type="entry name" value="NAD(P)-bd_dom_sf"/>
</dbReference>
<dbReference type="OrthoDB" id="9781411at2"/>
<feature type="transmembrane region" description="Helical" evidence="7">
    <location>
        <begin position="33"/>
        <end position="50"/>
    </location>
</feature>
<dbReference type="EMBL" id="PJNI01000023">
    <property type="protein sequence ID" value="PKR79574.1"/>
    <property type="molecule type" value="Genomic_DNA"/>
</dbReference>
<evidence type="ECO:0000256" key="1">
    <source>
        <dbReference type="ARBA" id="ARBA00004141"/>
    </source>
</evidence>
<evidence type="ECO:0000259" key="9">
    <source>
        <dbReference type="Pfam" id="PF02254"/>
    </source>
</evidence>
<feature type="transmembrane region" description="Helical" evidence="7">
    <location>
        <begin position="56"/>
        <end position="75"/>
    </location>
</feature>
<evidence type="ECO:0000256" key="2">
    <source>
        <dbReference type="ARBA" id="ARBA00005551"/>
    </source>
</evidence>
<evidence type="ECO:0000256" key="4">
    <source>
        <dbReference type="ARBA" id="ARBA00022692"/>
    </source>
</evidence>
<comment type="caution">
    <text evidence="10">The sequence shown here is derived from an EMBL/GenBank/DDBJ whole genome shotgun (WGS) entry which is preliminary data.</text>
</comment>
<name>A0A2I0QZ10_9FLAO</name>
<keyword evidence="6 7" id="KW-0472">Membrane</keyword>
<dbReference type="AlphaFoldDB" id="A0A2I0QZ10"/>
<feature type="transmembrane region" description="Helical" evidence="7">
    <location>
        <begin position="156"/>
        <end position="175"/>
    </location>
</feature>
<feature type="transmembrane region" description="Helical" evidence="7">
    <location>
        <begin position="211"/>
        <end position="227"/>
    </location>
</feature>
<dbReference type="SUPFAM" id="SSF51735">
    <property type="entry name" value="NAD(P)-binding Rossmann-fold domains"/>
    <property type="match status" value="1"/>
</dbReference>
<evidence type="ECO:0000256" key="7">
    <source>
        <dbReference type="SAM" id="Phobius"/>
    </source>
</evidence>
<comment type="similarity">
    <text evidence="2">Belongs to the monovalent cation:proton antiporter 2 (CPA2) transporter (TC 2.A.37) family.</text>
</comment>
<evidence type="ECO:0000256" key="3">
    <source>
        <dbReference type="ARBA" id="ARBA00022448"/>
    </source>
</evidence>
<dbReference type="InterPro" id="IPR006153">
    <property type="entry name" value="Cation/H_exchanger_TM"/>
</dbReference>
<keyword evidence="11" id="KW-1185">Reference proteome</keyword>
<dbReference type="InterPro" id="IPR003148">
    <property type="entry name" value="RCK_N"/>
</dbReference>
<evidence type="ECO:0000256" key="5">
    <source>
        <dbReference type="ARBA" id="ARBA00022989"/>
    </source>
</evidence>
<keyword evidence="3" id="KW-0813">Transport</keyword>
<gene>
    <name evidence="10" type="ORF">CW751_14235</name>
</gene>
<dbReference type="Pfam" id="PF02254">
    <property type="entry name" value="TrkA_N"/>
    <property type="match status" value="1"/>
</dbReference>
<dbReference type="GO" id="GO:0006813">
    <property type="term" value="P:potassium ion transport"/>
    <property type="evidence" value="ECO:0007669"/>
    <property type="project" value="InterPro"/>
</dbReference>
<evidence type="ECO:0000259" key="8">
    <source>
        <dbReference type="Pfam" id="PF00999"/>
    </source>
</evidence>
<proteinExistence type="inferred from homology"/>
<dbReference type="GO" id="GO:1902600">
    <property type="term" value="P:proton transmembrane transport"/>
    <property type="evidence" value="ECO:0007669"/>
    <property type="project" value="InterPro"/>
</dbReference>
<dbReference type="Proteomes" id="UP000236654">
    <property type="component" value="Unassembled WGS sequence"/>
</dbReference>
<dbReference type="PANTHER" id="PTHR42751:SF1">
    <property type="entry name" value="CATION_PROTON ANTIPORTER YBAL-RELATED"/>
    <property type="match status" value="1"/>
</dbReference>
<feature type="domain" description="RCK N-terminal" evidence="9">
    <location>
        <begin position="402"/>
        <end position="516"/>
    </location>
</feature>
<dbReference type="RefSeq" id="WP_101335698.1">
    <property type="nucleotide sequence ID" value="NZ_PJNI01000023.1"/>
</dbReference>
<feature type="transmembrane region" description="Helical" evidence="7">
    <location>
        <begin position="124"/>
        <end position="144"/>
    </location>
</feature>
<evidence type="ECO:0000256" key="6">
    <source>
        <dbReference type="ARBA" id="ARBA00023136"/>
    </source>
</evidence>
<keyword evidence="4 7" id="KW-0812">Transmembrane</keyword>
<dbReference type="Pfam" id="PF00999">
    <property type="entry name" value="Na_H_Exchanger"/>
    <property type="match status" value="1"/>
</dbReference>
<dbReference type="Gene3D" id="1.20.1530.20">
    <property type="match status" value="1"/>
</dbReference>
<feature type="transmembrane region" description="Helical" evidence="7">
    <location>
        <begin position="347"/>
        <end position="367"/>
    </location>
</feature>
<feature type="transmembrane region" description="Helical" evidence="7">
    <location>
        <begin position="285"/>
        <end position="311"/>
    </location>
</feature>
<evidence type="ECO:0000313" key="11">
    <source>
        <dbReference type="Proteomes" id="UP000236654"/>
    </source>
</evidence>
<dbReference type="GO" id="GO:0015297">
    <property type="term" value="F:antiporter activity"/>
    <property type="evidence" value="ECO:0007669"/>
    <property type="project" value="InterPro"/>
</dbReference>
<feature type="transmembrane region" description="Helical" evidence="7">
    <location>
        <begin position="6"/>
        <end position="26"/>
    </location>
</feature>
<dbReference type="Gene3D" id="3.40.50.720">
    <property type="entry name" value="NAD(P)-binding Rossmann-like Domain"/>
    <property type="match status" value="1"/>
</dbReference>
<organism evidence="10 11">
    <name type="scientific">Brumimicrobium salinarum</name>
    <dbReference type="NCBI Taxonomy" id="2058658"/>
    <lineage>
        <taxon>Bacteria</taxon>
        <taxon>Pseudomonadati</taxon>
        <taxon>Bacteroidota</taxon>
        <taxon>Flavobacteriia</taxon>
        <taxon>Flavobacteriales</taxon>
        <taxon>Crocinitomicaceae</taxon>
        <taxon>Brumimicrobium</taxon>
    </lineage>
</organism>